<dbReference type="InterPro" id="IPR004873">
    <property type="entry name" value="BURP_dom"/>
</dbReference>
<evidence type="ECO:0000259" key="2">
    <source>
        <dbReference type="PROSITE" id="PS51277"/>
    </source>
</evidence>
<dbReference type="Gramene" id="TraesPARA_EIv1.0_1179820.1">
    <property type="protein sequence ID" value="TraesPARA_EIv1.0_1179820.1.CDS"/>
    <property type="gene ID" value="TraesPARA_EIv1.0_1179820"/>
</dbReference>
<dbReference type="STRING" id="4565.A0A3B6H4J7"/>
<evidence type="ECO:0000256" key="1">
    <source>
        <dbReference type="SAM" id="SignalP"/>
    </source>
</evidence>
<dbReference type="PROSITE" id="PS51277">
    <property type="entry name" value="BURP"/>
    <property type="match status" value="1"/>
</dbReference>
<dbReference type="InterPro" id="IPR044816">
    <property type="entry name" value="BURP"/>
</dbReference>
<dbReference type="PANTHER" id="PTHR31236:SF24">
    <property type="entry name" value="BURP DOMAIN PROTEIN RD22"/>
    <property type="match status" value="1"/>
</dbReference>
<dbReference type="SMR" id="A0A3B6H4J7"/>
<dbReference type="SMART" id="SM01045">
    <property type="entry name" value="BURP"/>
    <property type="match status" value="1"/>
</dbReference>
<dbReference type="OrthoDB" id="1909293at2759"/>
<proteinExistence type="predicted"/>
<feature type="domain" description="BURP" evidence="2">
    <location>
        <begin position="103"/>
        <end position="325"/>
    </location>
</feature>
<evidence type="ECO:0000313" key="4">
    <source>
        <dbReference type="Proteomes" id="UP000019116"/>
    </source>
</evidence>
<dbReference type="Gramene" id="TraesLDM3D03G02002960.1">
    <property type="protein sequence ID" value="TraesLDM3D03G02002960.1"/>
    <property type="gene ID" value="TraesLDM3D03G02002960"/>
</dbReference>
<dbReference type="AlphaFoldDB" id="A0A3B6H4J7"/>
<dbReference type="Gramene" id="TraesJUL3D03G02022370.1">
    <property type="protein sequence ID" value="TraesJUL3D03G02022370.1"/>
    <property type="gene ID" value="TraesJUL3D03G02022370"/>
</dbReference>
<protein>
    <recommendedName>
        <fullName evidence="2">BURP domain-containing protein</fullName>
    </recommendedName>
</protein>
<reference evidence="3" key="1">
    <citation type="submission" date="2018-08" db="EMBL/GenBank/DDBJ databases">
        <authorList>
            <person name="Rossello M."/>
        </authorList>
    </citation>
    <scope>NUCLEOTIDE SEQUENCE [LARGE SCALE GENOMIC DNA]</scope>
    <source>
        <strain evidence="3">cv. Chinese Spring</strain>
    </source>
</reference>
<feature type="signal peptide" evidence="1">
    <location>
        <begin position="1"/>
        <end position="34"/>
    </location>
</feature>
<keyword evidence="4" id="KW-1185">Reference proteome</keyword>
<dbReference type="OMA" id="EMKACTM"/>
<accession>A0A3B6H4J7</accession>
<organism evidence="3">
    <name type="scientific">Triticum aestivum</name>
    <name type="common">Wheat</name>
    <dbReference type="NCBI Taxonomy" id="4565"/>
    <lineage>
        <taxon>Eukaryota</taxon>
        <taxon>Viridiplantae</taxon>
        <taxon>Streptophyta</taxon>
        <taxon>Embryophyta</taxon>
        <taxon>Tracheophyta</taxon>
        <taxon>Spermatophyta</taxon>
        <taxon>Magnoliopsida</taxon>
        <taxon>Liliopsida</taxon>
        <taxon>Poales</taxon>
        <taxon>Poaceae</taxon>
        <taxon>BOP clade</taxon>
        <taxon>Pooideae</taxon>
        <taxon>Triticodae</taxon>
        <taxon>Triticeae</taxon>
        <taxon>Triticinae</taxon>
        <taxon>Triticum</taxon>
    </lineage>
</organism>
<feature type="chain" id="PRO_5043175019" description="BURP domain-containing protein" evidence="1">
    <location>
        <begin position="35"/>
        <end position="329"/>
    </location>
</feature>
<dbReference type="Gramene" id="TraesCS3D03G1197600.1">
    <property type="protein sequence ID" value="TraesCS3D03G1197600.1.CDS"/>
    <property type="gene ID" value="TraesCS3D03G1197600"/>
</dbReference>
<keyword evidence="1" id="KW-0732">Signal</keyword>
<dbReference type="Pfam" id="PF03181">
    <property type="entry name" value="BURP"/>
    <property type="match status" value="1"/>
</dbReference>
<sequence>MDHLLLFSFKSVMHSKSAFLLIVVAVSTTAMVHGHPAASTPAARFWEQALSGTPMPEVLADFVQKGIDLSPLVEQYSAQPSIGMCTLFNTICDARTVAETGIFFHEAELHPGSTMTLSFPAEAETAILPHDVAGKVPFENLSDVLSTFHISPGSAEAAQVEDTLRKCQQPPIAGEMKACTMSLESTVKAAMEMLGTTIQQGGGGGDVWAATSTLPRGGLLPRREYIVEEVTKLEGTGYVACHKVPFPYAVFHCHIAHTGYIGYKVTLHGRGDDEGPVVSLLAFCHFDTSRWNPAHPAFQILKTHPGAGTSVCHFMSYGNLAFVKKARTA</sequence>
<name>A0A3B6H4J7_WHEAT</name>
<dbReference type="Proteomes" id="UP000019116">
    <property type="component" value="Chromosome 3D"/>
</dbReference>
<dbReference type="PANTHER" id="PTHR31236">
    <property type="entry name" value="BURP DOMAIN PROTEIN USPL1-LIKE"/>
    <property type="match status" value="1"/>
</dbReference>
<gene>
    <name evidence="3" type="primary">LOC123081055</name>
</gene>
<reference evidence="3" key="2">
    <citation type="submission" date="2018-10" db="UniProtKB">
        <authorList>
            <consortium name="EnsemblPlants"/>
        </authorList>
    </citation>
    <scope>IDENTIFICATION</scope>
</reference>
<evidence type="ECO:0000313" key="3">
    <source>
        <dbReference type="EnsemblPlants" id="TraesCS3D02G545000.1"/>
    </source>
</evidence>
<dbReference type="EnsemblPlants" id="TraesCS3D02G545000.1">
    <property type="protein sequence ID" value="TraesCS3D02G545000.1"/>
    <property type="gene ID" value="TraesCS3D02G545000"/>
</dbReference>
<dbReference type="Gramene" id="TraesCS3D02G545000.1">
    <property type="protein sequence ID" value="TraesCS3D02G545000.1"/>
    <property type="gene ID" value="TraesCS3D02G545000"/>
</dbReference>